<reference evidence="2 3" key="1">
    <citation type="submission" date="2018-04" db="EMBL/GenBank/DDBJ databases">
        <title>Active sludge and wastewater microbial communities from Klosterneuburg, Austria.</title>
        <authorList>
            <person name="Wagner M."/>
        </authorList>
    </citation>
    <scope>NUCLEOTIDE SEQUENCE [LARGE SCALE GENOMIC DNA]</scope>
    <source>
        <strain evidence="2 3">Nm49</strain>
    </source>
</reference>
<dbReference type="AlphaFoldDB" id="A0A2T5I2B0"/>
<accession>A0A2T5I2B0</accession>
<dbReference type="Pfam" id="PF12729">
    <property type="entry name" value="4HB_MCP_1"/>
    <property type="match status" value="1"/>
</dbReference>
<evidence type="ECO:0000259" key="1">
    <source>
        <dbReference type="Pfam" id="PF12729"/>
    </source>
</evidence>
<dbReference type="Proteomes" id="UP000244128">
    <property type="component" value="Unassembled WGS sequence"/>
</dbReference>
<name>A0A2T5I2B0_9PROT</name>
<sequence>MFKNMTIKSRLIVAIGFLSVLLVSIGGMGIYGMNQMNSTFKGVYDDRVLPLGDLGVVLDRIQRIRFNTVISSYSENTAIVPERKSLNDQRFD</sequence>
<organism evidence="2 3">
    <name type="scientific">Nitrosomonas oligotropha</name>
    <dbReference type="NCBI Taxonomy" id="42354"/>
    <lineage>
        <taxon>Bacteria</taxon>
        <taxon>Pseudomonadati</taxon>
        <taxon>Pseudomonadota</taxon>
        <taxon>Betaproteobacteria</taxon>
        <taxon>Nitrosomonadales</taxon>
        <taxon>Nitrosomonadaceae</taxon>
        <taxon>Nitrosomonas</taxon>
    </lineage>
</organism>
<gene>
    <name evidence="2" type="ORF">C8R26_105152</name>
</gene>
<evidence type="ECO:0000313" key="3">
    <source>
        <dbReference type="Proteomes" id="UP000244128"/>
    </source>
</evidence>
<protein>
    <submittedName>
        <fullName evidence="2">Chemoreceptor-like protein with four helix bundle sensory module</fullName>
    </submittedName>
</protein>
<feature type="domain" description="Chemotaxis methyl-accepting receptor HlyB-like 4HB MCP" evidence="1">
    <location>
        <begin position="4"/>
        <end position="79"/>
    </location>
</feature>
<comment type="caution">
    <text evidence="2">The sequence shown here is derived from an EMBL/GenBank/DDBJ whole genome shotgun (WGS) entry which is preliminary data.</text>
</comment>
<dbReference type="EMBL" id="QAOI01000005">
    <property type="protein sequence ID" value="PTQ77975.1"/>
    <property type="molecule type" value="Genomic_DNA"/>
</dbReference>
<dbReference type="InterPro" id="IPR024478">
    <property type="entry name" value="HlyB_4HB_MCP"/>
</dbReference>
<keyword evidence="2" id="KW-0675">Receptor</keyword>
<evidence type="ECO:0000313" key="2">
    <source>
        <dbReference type="EMBL" id="PTQ77975.1"/>
    </source>
</evidence>
<proteinExistence type="predicted"/>